<evidence type="ECO:0000256" key="13">
    <source>
        <dbReference type="RuleBase" id="RU369036"/>
    </source>
</evidence>
<dbReference type="PANTHER" id="PTHR19923:SF0">
    <property type="entry name" value="PLEIOTROPIC REGULATOR 1"/>
    <property type="match status" value="1"/>
</dbReference>
<dbReference type="Pfam" id="PF05008">
    <property type="entry name" value="V-SNARE"/>
    <property type="match status" value="2"/>
</dbReference>
<feature type="transmembrane region" description="Helical" evidence="15">
    <location>
        <begin position="235"/>
        <end position="253"/>
    </location>
</feature>
<keyword evidence="10 15" id="KW-0472">Membrane</keyword>
<feature type="region of interest" description="Disordered" evidence="14">
    <location>
        <begin position="363"/>
        <end position="412"/>
    </location>
</feature>
<dbReference type="InterPro" id="IPR036322">
    <property type="entry name" value="WD40_repeat_dom_sf"/>
</dbReference>
<dbReference type="Pfam" id="PF00400">
    <property type="entry name" value="WD40"/>
    <property type="match status" value="6"/>
</dbReference>
<dbReference type="VEuPathDB" id="FungiDB:A1Q1_04085"/>
<dbReference type="Pfam" id="PF12352">
    <property type="entry name" value="V-SNARE_C"/>
    <property type="match status" value="1"/>
</dbReference>
<feature type="compositionally biased region" description="Low complexity" evidence="14">
    <location>
        <begin position="374"/>
        <end position="410"/>
    </location>
</feature>
<keyword evidence="16" id="KW-0732">Signal</keyword>
<dbReference type="GO" id="GO:0071013">
    <property type="term" value="C:catalytic step 2 spliceosome"/>
    <property type="evidence" value="ECO:0007669"/>
    <property type="project" value="TreeGrafter"/>
</dbReference>
<dbReference type="SUPFAM" id="SSF58038">
    <property type="entry name" value="SNARE fusion complex"/>
    <property type="match status" value="1"/>
</dbReference>
<evidence type="ECO:0000256" key="16">
    <source>
        <dbReference type="SAM" id="SignalP"/>
    </source>
</evidence>
<dbReference type="InterPro" id="IPR015943">
    <property type="entry name" value="WD40/YVTN_repeat-like_dom_sf"/>
</dbReference>
<dbReference type="InterPro" id="IPR007705">
    <property type="entry name" value="Vesicle_trsprt_v-SNARE_N"/>
</dbReference>
<feature type="repeat" description="WD" evidence="12">
    <location>
        <begin position="537"/>
        <end position="578"/>
    </location>
</feature>
<evidence type="ECO:0000256" key="11">
    <source>
        <dbReference type="ARBA" id="ARBA00025726"/>
    </source>
</evidence>
<feature type="repeat" description="WD" evidence="12">
    <location>
        <begin position="579"/>
        <end position="620"/>
    </location>
</feature>
<dbReference type="AlphaFoldDB" id="J6EWM8"/>
<keyword evidence="4 12" id="KW-0853">WD repeat</keyword>
<comment type="caution">
    <text evidence="18">The sequence shown here is derived from an EMBL/GenBank/DDBJ whole genome shotgun (WGS) entry which is preliminary data.</text>
</comment>
<feature type="signal peptide" evidence="16">
    <location>
        <begin position="1"/>
        <end position="17"/>
    </location>
</feature>
<dbReference type="GO" id="GO:0000974">
    <property type="term" value="C:Prp19 complex"/>
    <property type="evidence" value="ECO:0007669"/>
    <property type="project" value="TreeGrafter"/>
</dbReference>
<reference evidence="18 19" key="1">
    <citation type="journal article" date="2012" name="Eukaryot. Cell">
        <title>Draft genome sequence of CBS 2479, the standard type strain of Trichosporon asahii.</title>
        <authorList>
            <person name="Yang R.Y."/>
            <person name="Li H.T."/>
            <person name="Zhu H."/>
            <person name="Zhou G.P."/>
            <person name="Wang M."/>
            <person name="Wang L."/>
        </authorList>
    </citation>
    <scope>NUCLEOTIDE SEQUENCE [LARGE SCALE GENOMIC DNA]</scope>
    <source>
        <strain evidence="19">ATCC 90039 / CBS 2479 / JCM 2466 / KCTC 7840 / NCYC 2677 / UAMH 7654</strain>
    </source>
</reference>
<dbReference type="PROSITE" id="PS00678">
    <property type="entry name" value="WD_REPEATS_1"/>
    <property type="match status" value="2"/>
</dbReference>
<dbReference type="PANTHER" id="PTHR19923">
    <property type="entry name" value="WD40 REPEAT PROTEINPRL1/PRL2-RELATED"/>
    <property type="match status" value="1"/>
</dbReference>
<dbReference type="OrthoDB" id="10256122at2759"/>
<keyword evidence="6 13" id="KW-0677">Repeat</keyword>
<feature type="repeat" description="WD" evidence="12">
    <location>
        <begin position="495"/>
        <end position="536"/>
    </location>
</feature>
<accession>J6EWM8</accession>
<dbReference type="GO" id="GO:0000398">
    <property type="term" value="P:mRNA splicing, via spliceosome"/>
    <property type="evidence" value="ECO:0007669"/>
    <property type="project" value="UniProtKB-UniRule"/>
</dbReference>
<dbReference type="CDD" id="cd15862">
    <property type="entry name" value="SNARE_Vti1"/>
    <property type="match status" value="1"/>
</dbReference>
<dbReference type="CDD" id="cd00200">
    <property type="entry name" value="WD40"/>
    <property type="match status" value="1"/>
</dbReference>
<evidence type="ECO:0000256" key="1">
    <source>
        <dbReference type="ARBA" id="ARBA00004211"/>
    </source>
</evidence>
<dbReference type="InterPro" id="IPR045241">
    <property type="entry name" value="Prp46/PLRG1-like"/>
</dbReference>
<dbReference type="Gene3D" id="2.130.10.10">
    <property type="entry name" value="YVTN repeat-like/Quinoprotein amine dehydrogenase"/>
    <property type="match status" value="1"/>
</dbReference>
<dbReference type="GO" id="GO:0006886">
    <property type="term" value="P:intracellular protein transport"/>
    <property type="evidence" value="ECO:0007669"/>
    <property type="project" value="InterPro"/>
</dbReference>
<dbReference type="GO" id="GO:0071011">
    <property type="term" value="C:precatalytic spliceosome"/>
    <property type="evidence" value="ECO:0007669"/>
    <property type="project" value="TreeGrafter"/>
</dbReference>
<dbReference type="SUPFAM" id="SSF47661">
    <property type="entry name" value="t-snare proteins"/>
    <property type="match status" value="1"/>
</dbReference>
<gene>
    <name evidence="18" type="ORF">A1Q1_04085</name>
</gene>
<dbReference type="GO" id="GO:0005737">
    <property type="term" value="C:cytoplasm"/>
    <property type="evidence" value="ECO:0007669"/>
    <property type="project" value="UniProtKB-ARBA"/>
</dbReference>
<dbReference type="GO" id="GO:0016192">
    <property type="term" value="P:vesicle-mediated transport"/>
    <property type="evidence" value="ECO:0007669"/>
    <property type="project" value="InterPro"/>
</dbReference>
<feature type="region of interest" description="Disordered" evidence="14">
    <location>
        <begin position="294"/>
        <end position="313"/>
    </location>
</feature>
<evidence type="ECO:0000256" key="7">
    <source>
        <dbReference type="ARBA" id="ARBA00022927"/>
    </source>
</evidence>
<comment type="subcellular location">
    <subcellularLocation>
        <location evidence="1">Membrane</location>
        <topology evidence="1">Single-pass type IV membrane protein</topology>
    </subcellularLocation>
    <subcellularLocation>
        <location evidence="13">Nucleus</location>
    </subcellularLocation>
</comment>
<evidence type="ECO:0000259" key="17">
    <source>
        <dbReference type="SMART" id="SM00397"/>
    </source>
</evidence>
<dbReference type="PRINTS" id="PR00320">
    <property type="entry name" value="GPROTEINBRPT"/>
</dbReference>
<keyword evidence="13" id="KW-0507">mRNA processing</keyword>
<dbReference type="HOGENOM" id="CLU_382259_0_0_1"/>
<comment type="subunit">
    <text evidence="13">Associated with the spliceosome.</text>
</comment>
<dbReference type="SUPFAM" id="SSF50978">
    <property type="entry name" value="WD40 repeat-like"/>
    <property type="match status" value="1"/>
</dbReference>
<dbReference type="InterPro" id="IPR038407">
    <property type="entry name" value="v-SNARE_N_sf"/>
</dbReference>
<dbReference type="Gene3D" id="1.20.58.400">
    <property type="entry name" value="t-snare proteins"/>
    <property type="match status" value="1"/>
</dbReference>
<dbReference type="InterPro" id="IPR000727">
    <property type="entry name" value="T_SNARE_dom"/>
</dbReference>
<evidence type="ECO:0000256" key="3">
    <source>
        <dbReference type="ARBA" id="ARBA00022448"/>
    </source>
</evidence>
<comment type="similarity">
    <text evidence="11 13">Belongs to the WD repeat PRL1/PRL2 family.</text>
</comment>
<dbReference type="InterPro" id="IPR001680">
    <property type="entry name" value="WD40_rpt"/>
</dbReference>
<sequence length="724" mass="78113">MATGVILSCVCIPSALSTAARHGQLADNYDEDLKQLLSSLRSKLDEIKGLQGEPRKASLKSVTDDLDESEEIVSYSAGLPAYSPLQIAQMEVEIPSMPVSIRSTFQTRLAQSKSEVEKVKKSVRDARAESNRAELLSGSGYRGDDPYQDDDTAFSTRTRLLAGTESLTDSSRRLENAQRVALETEDVGTGILHTLRGQREQLENSRNHLLQADSSIDRASGTLKKMIRKMYQQKIVTGAIIGILVLLIILILWSKLSSAARRDFNIDEVRTPPHNFGSTSTLLLIHPSPVMSAEVASGTPSEEKNLPPLSELVRRSTKRTRAVYNNDLVTPEDGLDRANKIKLATRLAGEYKDVQVLPPILQTQAPAGPKRPEAAGPAAGPVGPSAGPKLITGGSAAAGAGTEAGPSAGPVAPKSLVKFRHQQGFGAEGGQASSRLSQALMRKKEARELSRVISGHMGWVRAVAVDPGNQWFATGAGDRVIKIWDLASGELKLSLTGHISTVRALAVSDRHPYLFSAGEDKMVKCWDLETNKVIRQYHGHHSGVYTLDVHPTLDVLATGGRDASVRIWDMRSRANIFTLSGHTSTVASVKCQAAEPQIISGSMDSTIRLWDLAAGKSMTTLTHHKKAKWKCPEGTFVTNFVGHESIVNTLSVNEEGVLFSGADDGTLTMWDYATGLPFQHLKDIPQPGSLDAEAGVFCSAFDQTGTRLITGGADKTIKIYSELA</sequence>
<keyword evidence="13" id="KW-0508">mRNA splicing</keyword>
<dbReference type="KEGG" id="tasa:A1Q1_04085"/>
<keyword evidence="13" id="KW-0539">Nucleus</keyword>
<comment type="similarity">
    <text evidence="2">Belongs to the VTI1 family.</text>
</comment>
<dbReference type="GO" id="GO:0016020">
    <property type="term" value="C:membrane"/>
    <property type="evidence" value="ECO:0007669"/>
    <property type="project" value="UniProtKB-SubCell"/>
</dbReference>
<keyword evidence="7" id="KW-0653">Protein transport</keyword>
<dbReference type="PROSITE" id="PS50082">
    <property type="entry name" value="WD_REPEATS_2"/>
    <property type="match status" value="5"/>
</dbReference>
<dbReference type="GeneID" id="25987598"/>
<feature type="repeat" description="WD" evidence="12">
    <location>
        <begin position="640"/>
        <end position="675"/>
    </location>
</feature>
<evidence type="ECO:0000256" key="9">
    <source>
        <dbReference type="ARBA" id="ARBA00023054"/>
    </source>
</evidence>
<feature type="region of interest" description="Disordered" evidence="14">
    <location>
        <begin position="130"/>
        <end position="149"/>
    </location>
</feature>
<comment type="function">
    <text evidence="13">Involved in pre-mRNA splicing and required for cell cycle progression at G2/M.</text>
</comment>
<name>J6EWM8_TRIAS</name>
<keyword evidence="3" id="KW-0813">Transport</keyword>
<evidence type="ECO:0000256" key="2">
    <source>
        <dbReference type="ARBA" id="ARBA00006108"/>
    </source>
</evidence>
<dbReference type="RefSeq" id="XP_014177937.1">
    <property type="nucleotide sequence ID" value="XM_014322462.1"/>
</dbReference>
<feature type="domain" description="T-SNARE coiled-coil homology" evidence="17">
    <location>
        <begin position="159"/>
        <end position="226"/>
    </location>
</feature>
<evidence type="ECO:0000256" key="6">
    <source>
        <dbReference type="ARBA" id="ARBA00022737"/>
    </source>
</evidence>
<dbReference type="EMBL" id="ALBS01000261">
    <property type="protein sequence ID" value="EJT47227.1"/>
    <property type="molecule type" value="Genomic_DNA"/>
</dbReference>
<evidence type="ECO:0000256" key="5">
    <source>
        <dbReference type="ARBA" id="ARBA00022692"/>
    </source>
</evidence>
<dbReference type="SMART" id="SM00320">
    <property type="entry name" value="WD40"/>
    <property type="match status" value="6"/>
</dbReference>
<evidence type="ECO:0000313" key="18">
    <source>
        <dbReference type="EMBL" id="EJT47227.1"/>
    </source>
</evidence>
<keyword evidence="8 15" id="KW-1133">Transmembrane helix</keyword>
<evidence type="ECO:0000256" key="15">
    <source>
        <dbReference type="SAM" id="Phobius"/>
    </source>
</evidence>
<evidence type="ECO:0000256" key="14">
    <source>
        <dbReference type="SAM" id="MobiDB-lite"/>
    </source>
</evidence>
<keyword evidence="5 15" id="KW-0812">Transmembrane</keyword>
<dbReference type="InterPro" id="IPR020472">
    <property type="entry name" value="WD40_PAC1"/>
</dbReference>
<evidence type="ECO:0000256" key="10">
    <source>
        <dbReference type="ARBA" id="ARBA00023136"/>
    </source>
</evidence>
<keyword evidence="13" id="KW-0747">Spliceosome</keyword>
<evidence type="ECO:0000313" key="19">
    <source>
        <dbReference type="Proteomes" id="UP000002748"/>
    </source>
</evidence>
<feature type="repeat" description="WD" evidence="12">
    <location>
        <begin position="453"/>
        <end position="494"/>
    </location>
</feature>
<evidence type="ECO:0000256" key="8">
    <source>
        <dbReference type="ARBA" id="ARBA00022989"/>
    </source>
</evidence>
<dbReference type="Gene3D" id="1.20.5.110">
    <property type="match status" value="1"/>
</dbReference>
<dbReference type="SMART" id="SM00397">
    <property type="entry name" value="t_SNARE"/>
    <property type="match status" value="1"/>
</dbReference>
<evidence type="ECO:0000256" key="4">
    <source>
        <dbReference type="ARBA" id="ARBA00022574"/>
    </source>
</evidence>
<evidence type="ECO:0000256" key="12">
    <source>
        <dbReference type="PROSITE-ProRule" id="PRU00221"/>
    </source>
</evidence>
<dbReference type="FunFam" id="2.130.10.10:FF:000012">
    <property type="entry name" value="Putative pleiotropic regulator 1"/>
    <property type="match status" value="1"/>
</dbReference>
<dbReference type="InterPro" id="IPR010989">
    <property type="entry name" value="SNARE"/>
</dbReference>
<proteinExistence type="inferred from homology"/>
<feature type="chain" id="PRO_5003787406" description="Pre-mRNA-splicing factor PRP46" evidence="16">
    <location>
        <begin position="18"/>
        <end position="724"/>
    </location>
</feature>
<dbReference type="FunFam" id="1.20.5.110:FF:000002">
    <property type="entry name" value="Vesicle transport through interaction with t-SNAREsB"/>
    <property type="match status" value="1"/>
</dbReference>
<dbReference type="PROSITE" id="PS50294">
    <property type="entry name" value="WD_REPEATS_REGION"/>
    <property type="match status" value="5"/>
</dbReference>
<dbReference type="InterPro" id="IPR019775">
    <property type="entry name" value="WD40_repeat_CS"/>
</dbReference>
<protein>
    <recommendedName>
        <fullName evidence="13">Pre-mRNA-splicing factor PRP46</fullName>
    </recommendedName>
    <alternativeName>
        <fullName evidence="13">Pre-mRNA-processing protein 46</fullName>
    </alternativeName>
</protein>
<keyword evidence="9" id="KW-0175">Coiled coil</keyword>
<organism evidence="18 19">
    <name type="scientific">Trichosporon asahii var. asahii (strain ATCC 90039 / CBS 2479 / JCM 2466 / KCTC 7840 / NBRC 103889/ NCYC 2677 / UAMH 7654)</name>
    <name type="common">Yeast</name>
    <dbReference type="NCBI Taxonomy" id="1186058"/>
    <lineage>
        <taxon>Eukaryota</taxon>
        <taxon>Fungi</taxon>
        <taxon>Dikarya</taxon>
        <taxon>Basidiomycota</taxon>
        <taxon>Agaricomycotina</taxon>
        <taxon>Tremellomycetes</taxon>
        <taxon>Trichosporonales</taxon>
        <taxon>Trichosporonaceae</taxon>
        <taxon>Trichosporon</taxon>
    </lineage>
</organism>
<dbReference type="Proteomes" id="UP000002748">
    <property type="component" value="Unassembled WGS sequence"/>
</dbReference>